<dbReference type="AlphaFoldDB" id="A0A4Q4M3M4"/>
<evidence type="ECO:0000313" key="1">
    <source>
        <dbReference type="EMBL" id="RYN42227.1"/>
    </source>
</evidence>
<sequence>MVLAPIERLPVELLQPIFIAAGHSIALIEASTYIAARLSSEYIYHSTCNYYLTDVRGTRAELSAVQTYIFASRWMTWSFFKSWIMRRYGLAGCLCGRTPKEGCFDAQWPPNFEDTSQMLFSRSHLPQLSIVKGRIPKKLLSGPWTRDKIEFLRFLLWITAMTVDWMNPETAQVAIDGRKQAMLDRNLEAVELFNHNRRLGRPADLGTVLFAVMHAGCDRSIVYDTLLAANMWYGRKTARCSAELHKWCQSRIANGDPKGRWLQKKLWESCILDHRGDAETREHIRQYLDPTTEAYEGGPEDMFTTHKLHWNEVCSSFSSLVGYMLQLATLYVNRINQRHSITGR</sequence>
<dbReference type="EMBL" id="PDXA01000048">
    <property type="protein sequence ID" value="RYN42227.1"/>
    <property type="molecule type" value="Genomic_DNA"/>
</dbReference>
<dbReference type="Proteomes" id="UP000292402">
    <property type="component" value="Unassembled WGS sequence"/>
</dbReference>
<gene>
    <name evidence="1" type="ORF">AA0114_g10604</name>
</gene>
<accession>A0A4Q4M3M4</accession>
<reference evidence="2" key="1">
    <citation type="journal article" date="2019" name="bioRxiv">
        <title>Genomics, evolutionary history and diagnostics of the Alternaria alternata species group including apple and Asian pear pathotypes.</title>
        <authorList>
            <person name="Armitage A.D."/>
            <person name="Cockerton H.M."/>
            <person name="Sreenivasaprasad S."/>
            <person name="Woodhall J.W."/>
            <person name="Lane C.R."/>
            <person name="Harrison R.J."/>
            <person name="Clarkson J.P."/>
        </authorList>
    </citation>
    <scope>NUCLEOTIDE SEQUENCE [LARGE SCALE GENOMIC DNA]</scope>
    <source>
        <strain evidence="2">FERA 1082</strain>
    </source>
</reference>
<proteinExistence type="predicted"/>
<evidence type="ECO:0000313" key="2">
    <source>
        <dbReference type="Proteomes" id="UP000292402"/>
    </source>
</evidence>
<organism evidence="1 2">
    <name type="scientific">Alternaria tenuissima</name>
    <dbReference type="NCBI Taxonomy" id="119927"/>
    <lineage>
        <taxon>Eukaryota</taxon>
        <taxon>Fungi</taxon>
        <taxon>Dikarya</taxon>
        <taxon>Ascomycota</taxon>
        <taxon>Pezizomycotina</taxon>
        <taxon>Dothideomycetes</taxon>
        <taxon>Pleosporomycetidae</taxon>
        <taxon>Pleosporales</taxon>
        <taxon>Pleosporineae</taxon>
        <taxon>Pleosporaceae</taxon>
        <taxon>Alternaria</taxon>
        <taxon>Alternaria sect. Alternaria</taxon>
        <taxon>Alternaria alternata complex</taxon>
    </lineage>
</organism>
<protein>
    <submittedName>
        <fullName evidence="1">Uncharacterized protein</fullName>
    </submittedName>
</protein>
<name>A0A4Q4M3M4_9PLEO</name>
<comment type="caution">
    <text evidence="1">The sequence shown here is derived from an EMBL/GenBank/DDBJ whole genome shotgun (WGS) entry which is preliminary data.</text>
</comment>